<dbReference type="STRING" id="174720.A0A0N5BLW0"/>
<dbReference type="GO" id="GO:0019894">
    <property type="term" value="F:kinesin binding"/>
    <property type="evidence" value="ECO:0007669"/>
    <property type="project" value="TreeGrafter"/>
</dbReference>
<feature type="region of interest" description="Disordered" evidence="3">
    <location>
        <begin position="544"/>
        <end position="564"/>
    </location>
</feature>
<dbReference type="GO" id="GO:0032880">
    <property type="term" value="P:regulation of protein localization"/>
    <property type="evidence" value="ECO:0007669"/>
    <property type="project" value="TreeGrafter"/>
</dbReference>
<dbReference type="AlphaFoldDB" id="A0A0N5BLW0"/>
<dbReference type="InterPro" id="IPR053015">
    <property type="entry name" value="PH_domain-containing_M2"/>
</dbReference>
<name>A0A0N5BLW0_STREA</name>
<dbReference type="InterPro" id="IPR057288">
    <property type="entry name" value="PH_PLEKHM2"/>
</dbReference>
<evidence type="ECO:0000313" key="5">
    <source>
        <dbReference type="Proteomes" id="UP000046392"/>
    </source>
</evidence>
<dbReference type="GO" id="GO:0010008">
    <property type="term" value="C:endosome membrane"/>
    <property type="evidence" value="ECO:0007669"/>
    <property type="project" value="TreeGrafter"/>
</dbReference>
<dbReference type="InterPro" id="IPR004012">
    <property type="entry name" value="Run_dom"/>
</dbReference>
<organism evidence="5 6">
    <name type="scientific">Strongyloides papillosus</name>
    <name type="common">Intestinal threadworm</name>
    <dbReference type="NCBI Taxonomy" id="174720"/>
    <lineage>
        <taxon>Eukaryota</taxon>
        <taxon>Metazoa</taxon>
        <taxon>Ecdysozoa</taxon>
        <taxon>Nematoda</taxon>
        <taxon>Chromadorea</taxon>
        <taxon>Rhabditida</taxon>
        <taxon>Tylenchina</taxon>
        <taxon>Panagrolaimomorpha</taxon>
        <taxon>Strongyloidoidea</taxon>
        <taxon>Strongyloididae</taxon>
        <taxon>Strongyloides</taxon>
    </lineage>
</organism>
<dbReference type="GO" id="GO:0032418">
    <property type="term" value="P:lysosome localization"/>
    <property type="evidence" value="ECO:0007669"/>
    <property type="project" value="TreeGrafter"/>
</dbReference>
<proteinExistence type="predicted"/>
<evidence type="ECO:0000256" key="3">
    <source>
        <dbReference type="SAM" id="MobiDB-lite"/>
    </source>
</evidence>
<evidence type="ECO:0000259" key="4">
    <source>
        <dbReference type="PROSITE" id="PS50826"/>
    </source>
</evidence>
<dbReference type="SUPFAM" id="SSF50729">
    <property type="entry name" value="PH domain-like"/>
    <property type="match status" value="1"/>
</dbReference>
<dbReference type="GO" id="GO:0007030">
    <property type="term" value="P:Golgi organization"/>
    <property type="evidence" value="ECO:0007669"/>
    <property type="project" value="TreeGrafter"/>
</dbReference>
<evidence type="ECO:0000313" key="6">
    <source>
        <dbReference type="WBParaSite" id="SPAL_0000690600.1"/>
    </source>
</evidence>
<comment type="subcellular location">
    <subcellularLocation>
        <location evidence="1">Cytoplasm</location>
    </subcellularLocation>
</comment>
<reference evidence="6" key="1">
    <citation type="submission" date="2017-02" db="UniProtKB">
        <authorList>
            <consortium name="WormBaseParasite"/>
        </authorList>
    </citation>
    <scope>IDENTIFICATION</scope>
</reference>
<evidence type="ECO:0000256" key="2">
    <source>
        <dbReference type="ARBA" id="ARBA00022490"/>
    </source>
</evidence>
<dbReference type="Pfam" id="PF23142">
    <property type="entry name" value="PH_PLEKHM2"/>
    <property type="match status" value="1"/>
</dbReference>
<dbReference type="WBParaSite" id="SPAL_0000690600.1">
    <property type="protein sequence ID" value="SPAL_0000690600.1"/>
    <property type="gene ID" value="SPAL_0000690600"/>
</dbReference>
<evidence type="ECO:0000256" key="1">
    <source>
        <dbReference type="ARBA" id="ARBA00004496"/>
    </source>
</evidence>
<keyword evidence="2" id="KW-0963">Cytoplasm</keyword>
<dbReference type="InterPro" id="IPR037213">
    <property type="entry name" value="Run_dom_sf"/>
</dbReference>
<dbReference type="PROSITE" id="PS50826">
    <property type="entry name" value="RUN"/>
    <property type="match status" value="1"/>
</dbReference>
<dbReference type="PANTHER" id="PTHR46556:SF1">
    <property type="entry name" value="PLECKSTRIN HOMOLOGY DOMAIN-CONTAINING FAMILY M MEMBER 2"/>
    <property type="match status" value="1"/>
</dbReference>
<keyword evidence="5" id="KW-1185">Reference proteome</keyword>
<dbReference type="Proteomes" id="UP000046392">
    <property type="component" value="Unplaced"/>
</dbReference>
<feature type="domain" description="RUN" evidence="4">
    <location>
        <begin position="49"/>
        <end position="173"/>
    </location>
</feature>
<accession>A0A0N5BLW0</accession>
<dbReference type="SUPFAM" id="SSF140741">
    <property type="entry name" value="RUN domain-like"/>
    <property type="match status" value="1"/>
</dbReference>
<dbReference type="PANTHER" id="PTHR46556">
    <property type="entry name" value="PLECKSTRIN HOMOLOGY DOMAIN-CONTAINING FAMILY M MEMBER 2"/>
    <property type="match status" value="1"/>
</dbReference>
<sequence>MYTTSPFVLVEYRQTTSKLQHKRYYKKLKKAFGDIKKQISFDGDNLKLTRKNPLAVELIIALDQFLRHGILSSDLSYWKFLCEYLTKREILDIKFDFGKDDNHLNCIGWLKSSLTSKFLQHHLRCFFNGDRKLNVKYYSDKAAFFNKEIQDYILTELSIIDVKTDFILIPQSDEMHTNLNEIRPAVDVIDNFILPNRSNDDSLSTSSEDSIIECNYLIKDTEPDKSSSLNNYLIDDNEGSKTKEFKLKKMQEDVTEGDLSKILSNCKVEEVEGQENAIEKHLEMMRAANPYNSTDKPIQGSPIEILTNDEQLERERMVQIEKEVKLLGSNRIRTISKTVDELKSESVPSNNFTENCISKLKNRKNSTDDKKEKVLEKYENTFKTVKLTRNRTNPESFLINSIRNFGQTDMFGKSPTTSLAELFHEPTSRITTTGTNLFDLPADSDMSNDDGQSTPIVKENINNESKYGEIPQDPGDIMHLLAEVFLDGKEKFDSMFGVFIDHSIEEPKFRYLCISNMNIYLLSKVTEGIAFACEAISEEPKIIDNELNDRDEDDESSYTPTKNLERKHESASYVTHLIIPLNDIDMISISYDYQSIICSSKNGCFIMDNCIVKKNNFSYCIDIGSQLLGQNIFKKIKITCEKSINDSGDKNINMPIISIDQNIKRFFHIKFLKDELKKDDVTVECFSLIYWKHENISSLNEGGSSTTGAKLLYREEDTTSWKIVSSKPYKPWREAYCELTYNQIIGFRDPEGKDAIFSMVICEHVENIVEEYDDPSDLHIFTVIPKDNYNKTRFQLGFLNYNDMCKWMNIMKEFLENSEFKEFNRPISTLFFATKNHILIASEHINFNEKGSMRVYFSKKIDTNTKIMYHDTDNRHVIIIFDNTNGYHCLLFRDDFELERVVSAISSIFGISILPLLELKESDKGSYFRLVQSFDEWINVWPEHFTNECLTN</sequence>
<protein>
    <submittedName>
        <fullName evidence="6">RUN domain-containing protein</fullName>
    </submittedName>
</protein>